<proteinExistence type="predicted"/>
<organism evidence="1 2">
    <name type="scientific">Clarias magur</name>
    <name type="common">Asian catfish</name>
    <name type="synonym">Macropteronotus magur</name>
    <dbReference type="NCBI Taxonomy" id="1594786"/>
    <lineage>
        <taxon>Eukaryota</taxon>
        <taxon>Metazoa</taxon>
        <taxon>Chordata</taxon>
        <taxon>Craniata</taxon>
        <taxon>Vertebrata</taxon>
        <taxon>Euteleostomi</taxon>
        <taxon>Actinopterygii</taxon>
        <taxon>Neopterygii</taxon>
        <taxon>Teleostei</taxon>
        <taxon>Ostariophysi</taxon>
        <taxon>Siluriformes</taxon>
        <taxon>Clariidae</taxon>
        <taxon>Clarias</taxon>
    </lineage>
</organism>
<sequence>MEVIGVLEGFPSNNLKVLFNEGLKFPGTEQYYNGQRFENMVKESEEVMKMMTEHRKMVQKMKDSYLTNLDTIMGRKSEWNPYSGLHRQELFHKLKS</sequence>
<comment type="caution">
    <text evidence="1">The sequence shown here is derived from an EMBL/GenBank/DDBJ whole genome shotgun (WGS) entry which is preliminary data.</text>
</comment>
<evidence type="ECO:0000313" key="2">
    <source>
        <dbReference type="Proteomes" id="UP000727407"/>
    </source>
</evidence>
<evidence type="ECO:0000313" key="1">
    <source>
        <dbReference type="EMBL" id="KAF5908470.1"/>
    </source>
</evidence>
<protein>
    <submittedName>
        <fullName evidence="1">GTPase IMAP family member 7-like isoform X1</fullName>
    </submittedName>
</protein>
<accession>A0A8J4U7T8</accession>
<reference evidence="1" key="1">
    <citation type="submission" date="2020-07" db="EMBL/GenBank/DDBJ databases">
        <title>Clarias magur genome sequencing, assembly and annotation.</title>
        <authorList>
            <person name="Kushwaha B."/>
            <person name="Kumar R."/>
            <person name="Das P."/>
            <person name="Joshi C.G."/>
            <person name="Kumar D."/>
            <person name="Nagpure N.S."/>
            <person name="Pandey M."/>
            <person name="Agarwal S."/>
            <person name="Srivastava S."/>
            <person name="Singh M."/>
            <person name="Sahoo L."/>
            <person name="Jayasankar P."/>
            <person name="Meher P.K."/>
            <person name="Koringa P.G."/>
            <person name="Iquebal M.A."/>
            <person name="Das S.P."/>
            <person name="Bit A."/>
            <person name="Patnaik S."/>
            <person name="Patel N."/>
            <person name="Shah T.M."/>
            <person name="Hinsu A."/>
            <person name="Jena J.K."/>
        </authorList>
    </citation>
    <scope>NUCLEOTIDE SEQUENCE</scope>
    <source>
        <strain evidence="1">CIFAMagur01</strain>
        <tissue evidence="1">Testis</tissue>
    </source>
</reference>
<dbReference type="EMBL" id="QNUK01000013">
    <property type="protein sequence ID" value="KAF5908470.1"/>
    <property type="molecule type" value="Genomic_DNA"/>
</dbReference>
<gene>
    <name evidence="1" type="ORF">DAT39_001784</name>
</gene>
<dbReference type="AlphaFoldDB" id="A0A8J4U7T8"/>
<keyword evidence="2" id="KW-1185">Reference proteome</keyword>
<dbReference type="Proteomes" id="UP000727407">
    <property type="component" value="Unassembled WGS sequence"/>
</dbReference>
<name>A0A8J4U7T8_CLAMG</name>